<feature type="region of interest" description="Disordered" evidence="5">
    <location>
        <begin position="84"/>
        <end position="145"/>
    </location>
</feature>
<evidence type="ECO:0000256" key="4">
    <source>
        <dbReference type="PROSITE-ProRule" id="PRU00175"/>
    </source>
</evidence>
<evidence type="ECO:0000313" key="7">
    <source>
        <dbReference type="EMBL" id="KAL3424792.1"/>
    </source>
</evidence>
<dbReference type="SUPFAM" id="SSF57850">
    <property type="entry name" value="RING/U-box"/>
    <property type="match status" value="1"/>
</dbReference>
<name>A0ABR4PNW5_9HELO</name>
<keyword evidence="1" id="KW-0479">Metal-binding</keyword>
<keyword evidence="2 4" id="KW-0863">Zinc-finger</keyword>
<reference evidence="7 8" key="1">
    <citation type="submission" date="2024-06" db="EMBL/GenBank/DDBJ databases">
        <title>Complete genome of Phlyctema vagabunda strain 19-DSS-EL-015.</title>
        <authorList>
            <person name="Fiorenzani C."/>
        </authorList>
    </citation>
    <scope>NUCLEOTIDE SEQUENCE [LARGE SCALE GENOMIC DNA]</scope>
    <source>
        <strain evidence="7 8">19-DSS-EL-015</strain>
    </source>
</reference>
<dbReference type="PROSITE" id="PS50089">
    <property type="entry name" value="ZF_RING_2"/>
    <property type="match status" value="1"/>
</dbReference>
<feature type="compositionally biased region" description="Low complexity" evidence="5">
    <location>
        <begin position="578"/>
        <end position="590"/>
    </location>
</feature>
<feature type="domain" description="RING-type" evidence="6">
    <location>
        <begin position="360"/>
        <end position="408"/>
    </location>
</feature>
<dbReference type="InterPro" id="IPR001841">
    <property type="entry name" value="Znf_RING"/>
</dbReference>
<dbReference type="InterPro" id="IPR013083">
    <property type="entry name" value="Znf_RING/FYVE/PHD"/>
</dbReference>
<evidence type="ECO:0000256" key="5">
    <source>
        <dbReference type="SAM" id="MobiDB-lite"/>
    </source>
</evidence>
<protein>
    <submittedName>
        <fullName evidence="7">C3h4 type zinc finger protein</fullName>
    </submittedName>
</protein>
<feature type="compositionally biased region" description="Polar residues" evidence="5">
    <location>
        <begin position="559"/>
        <end position="569"/>
    </location>
</feature>
<dbReference type="EMBL" id="JBFCZG010000003">
    <property type="protein sequence ID" value="KAL3424792.1"/>
    <property type="molecule type" value="Genomic_DNA"/>
</dbReference>
<dbReference type="Gene3D" id="3.30.40.10">
    <property type="entry name" value="Zinc/RING finger domain, C3HC4 (zinc finger)"/>
    <property type="match status" value="1"/>
</dbReference>
<keyword evidence="8" id="KW-1185">Reference proteome</keyword>
<evidence type="ECO:0000259" key="6">
    <source>
        <dbReference type="PROSITE" id="PS50089"/>
    </source>
</evidence>
<feature type="region of interest" description="Disordered" evidence="5">
    <location>
        <begin position="214"/>
        <end position="304"/>
    </location>
</feature>
<dbReference type="PANTHER" id="PTHR22763:SF162">
    <property type="entry name" value="TRANSMEMBRANE E3 UBIQUITIN-PROTEIN LIGASE 1"/>
    <property type="match status" value="1"/>
</dbReference>
<comment type="caution">
    <text evidence="7">The sequence shown here is derived from an EMBL/GenBank/DDBJ whole genome shotgun (WGS) entry which is preliminary data.</text>
</comment>
<dbReference type="InterPro" id="IPR050731">
    <property type="entry name" value="HRD1_E3_ubiq-ligases"/>
</dbReference>
<organism evidence="7 8">
    <name type="scientific">Phlyctema vagabunda</name>
    <dbReference type="NCBI Taxonomy" id="108571"/>
    <lineage>
        <taxon>Eukaryota</taxon>
        <taxon>Fungi</taxon>
        <taxon>Dikarya</taxon>
        <taxon>Ascomycota</taxon>
        <taxon>Pezizomycotina</taxon>
        <taxon>Leotiomycetes</taxon>
        <taxon>Helotiales</taxon>
        <taxon>Dermateaceae</taxon>
        <taxon>Phlyctema</taxon>
    </lineage>
</organism>
<feature type="compositionally biased region" description="Low complexity" evidence="5">
    <location>
        <begin position="92"/>
        <end position="113"/>
    </location>
</feature>
<evidence type="ECO:0000256" key="3">
    <source>
        <dbReference type="ARBA" id="ARBA00022833"/>
    </source>
</evidence>
<keyword evidence="3" id="KW-0862">Zinc</keyword>
<feature type="compositionally biased region" description="Basic residues" evidence="5">
    <location>
        <begin position="114"/>
        <end position="126"/>
    </location>
</feature>
<feature type="compositionally biased region" description="Polar residues" evidence="5">
    <location>
        <begin position="274"/>
        <end position="283"/>
    </location>
</feature>
<gene>
    <name evidence="7" type="ORF">PVAG01_04073</name>
</gene>
<evidence type="ECO:0000313" key="8">
    <source>
        <dbReference type="Proteomes" id="UP001629113"/>
    </source>
</evidence>
<dbReference type="Pfam" id="PF13639">
    <property type="entry name" value="zf-RING_2"/>
    <property type="match status" value="1"/>
</dbReference>
<feature type="region of interest" description="Disordered" evidence="5">
    <location>
        <begin position="157"/>
        <end position="191"/>
    </location>
</feature>
<sequence>MNQMDFTMESEQPHYAASRCPYFHQMARPVNHSPNHDGLLNYDSISNRDARYTNGARMSTTQRSAYSSNMSHLSQIPPPWVPDSGWYGYGDQQQQHQSQHIPQHQHPNQLYQHHQSRHHSPHRRPPRSPGAPNSRPHASAGGWNTMSNNYPLPFGYGFGNTRRAPPQSDLEREAAADTASGEVTDGRVSTSAPSANVVQAYNQSTVIYEANNRSPAHSNATNIPSEGPNNSQSRSAYDPTASRGVRIAQAGRLVRNSVATPSEELRAPQHRSTRGATRSFQSPTRRHRASSTGSSEIDTEDDDSDDLAEHYHHEIFLNEEAALATMRGLAAHGKPVASQSAIASLEKVDMNTLTDADRTCIICYNDFNIQNPEGIMEFPLRLPKCKHVFGDKCIKKWFQDSDTCPYCRDKLPSESSRPRLLLARLSEQQAMRSSQLNLAAIAARNSLSDEYDIGVRARELASSYQGDLLAGQQGLVDQRNPPYSPNRSLYSESSDVRRRRGRLGVGRALPPPTRQITAGPSRFAAQQGIFRNVLSNPVQAQPNRTSFTSRYNLQIPIQNGQTSASSSEGMSPPVAVGSSSVNTSNSVTTSPASDHPSESRLHSPWHDSALEFLTRDEHNIASQRPTAINNSITHDSSPPRLLPPSLISPQRQHTALENNLLRPAITSDAPSEGPIWADSFTPTPRIAPFQYPRWSG</sequence>
<feature type="compositionally biased region" description="Polar residues" evidence="5">
    <location>
        <begin position="214"/>
        <end position="235"/>
    </location>
</feature>
<evidence type="ECO:0000256" key="1">
    <source>
        <dbReference type="ARBA" id="ARBA00022723"/>
    </source>
</evidence>
<dbReference type="Proteomes" id="UP001629113">
    <property type="component" value="Unassembled WGS sequence"/>
</dbReference>
<accession>A0ABR4PNW5</accession>
<feature type="region of interest" description="Disordered" evidence="5">
    <location>
        <begin position="472"/>
        <end position="520"/>
    </location>
</feature>
<dbReference type="PANTHER" id="PTHR22763">
    <property type="entry name" value="RING ZINC FINGER PROTEIN"/>
    <property type="match status" value="1"/>
</dbReference>
<evidence type="ECO:0000256" key="2">
    <source>
        <dbReference type="ARBA" id="ARBA00022771"/>
    </source>
</evidence>
<feature type="region of interest" description="Disordered" evidence="5">
    <location>
        <begin position="559"/>
        <end position="603"/>
    </location>
</feature>
<proteinExistence type="predicted"/>